<dbReference type="EMBL" id="JAACJO010000031">
    <property type="protein sequence ID" value="KAF5346519.1"/>
    <property type="molecule type" value="Genomic_DNA"/>
</dbReference>
<comment type="caution">
    <text evidence="1">The sequence shown here is derived from an EMBL/GenBank/DDBJ whole genome shotgun (WGS) entry which is preliminary data.</text>
</comment>
<protein>
    <submittedName>
        <fullName evidence="1">Uncharacterized protein</fullName>
    </submittedName>
</protein>
<dbReference type="AlphaFoldDB" id="A0A8H5CR70"/>
<sequence>MGYYRDDCSPHDDRDDRVAYFRWKYDVTDQPAFAGTPSYNGPHHILSATGDASKKNLRTAADPASATYLSFHSQVSVGVDRAIDVSMS</sequence>
<evidence type="ECO:0000313" key="2">
    <source>
        <dbReference type="Proteomes" id="UP000559027"/>
    </source>
</evidence>
<evidence type="ECO:0000313" key="1">
    <source>
        <dbReference type="EMBL" id="KAF5346519.1"/>
    </source>
</evidence>
<organism evidence="1 2">
    <name type="scientific">Leucocoprinus leucothites</name>
    <dbReference type="NCBI Taxonomy" id="201217"/>
    <lineage>
        <taxon>Eukaryota</taxon>
        <taxon>Fungi</taxon>
        <taxon>Dikarya</taxon>
        <taxon>Basidiomycota</taxon>
        <taxon>Agaricomycotina</taxon>
        <taxon>Agaricomycetes</taxon>
        <taxon>Agaricomycetidae</taxon>
        <taxon>Agaricales</taxon>
        <taxon>Agaricineae</taxon>
        <taxon>Agaricaceae</taxon>
        <taxon>Leucocoprinus</taxon>
    </lineage>
</organism>
<accession>A0A8H5CR70</accession>
<dbReference type="Proteomes" id="UP000559027">
    <property type="component" value="Unassembled WGS sequence"/>
</dbReference>
<reference evidence="1 2" key="1">
    <citation type="journal article" date="2020" name="ISME J.">
        <title>Uncovering the hidden diversity of litter-decomposition mechanisms in mushroom-forming fungi.</title>
        <authorList>
            <person name="Floudas D."/>
            <person name="Bentzer J."/>
            <person name="Ahren D."/>
            <person name="Johansson T."/>
            <person name="Persson P."/>
            <person name="Tunlid A."/>
        </authorList>
    </citation>
    <scope>NUCLEOTIDE SEQUENCE [LARGE SCALE GENOMIC DNA]</scope>
    <source>
        <strain evidence="1 2">CBS 146.42</strain>
    </source>
</reference>
<keyword evidence="2" id="KW-1185">Reference proteome</keyword>
<name>A0A8H5CR70_9AGAR</name>
<gene>
    <name evidence="1" type="ORF">D9756_010031</name>
</gene>
<proteinExistence type="predicted"/>